<name>A0A0N1P2D5_9EURO</name>
<keyword evidence="2" id="KW-0472">Membrane</keyword>
<dbReference type="PANTHER" id="PTHR34502:SF5">
    <property type="entry name" value="DUF6594 DOMAIN-CONTAINING PROTEIN"/>
    <property type="match status" value="1"/>
</dbReference>
<dbReference type="VEuPathDB" id="FungiDB:AB675_6190"/>
<comment type="caution">
    <text evidence="4">The sequence shown here is derived from an EMBL/GenBank/DDBJ whole genome shotgun (WGS) entry which is preliminary data.</text>
</comment>
<dbReference type="Proteomes" id="UP000038010">
    <property type="component" value="Unassembled WGS sequence"/>
</dbReference>
<evidence type="ECO:0000313" key="5">
    <source>
        <dbReference type="Proteomes" id="UP000038010"/>
    </source>
</evidence>
<dbReference type="EMBL" id="LFJN01000004">
    <property type="protein sequence ID" value="KPI43696.1"/>
    <property type="molecule type" value="Genomic_DNA"/>
</dbReference>
<dbReference type="InterPro" id="IPR046529">
    <property type="entry name" value="DUF6594"/>
</dbReference>
<feature type="transmembrane region" description="Helical" evidence="2">
    <location>
        <begin position="262"/>
        <end position="279"/>
    </location>
</feature>
<feature type="domain" description="DUF6594" evidence="3">
    <location>
        <begin position="4"/>
        <end position="274"/>
    </location>
</feature>
<dbReference type="STRING" id="1664694.A0A0N1P2D5"/>
<organism evidence="4 5">
    <name type="scientific">Cyphellophora attinorum</name>
    <dbReference type="NCBI Taxonomy" id="1664694"/>
    <lineage>
        <taxon>Eukaryota</taxon>
        <taxon>Fungi</taxon>
        <taxon>Dikarya</taxon>
        <taxon>Ascomycota</taxon>
        <taxon>Pezizomycotina</taxon>
        <taxon>Eurotiomycetes</taxon>
        <taxon>Chaetothyriomycetidae</taxon>
        <taxon>Chaetothyriales</taxon>
        <taxon>Cyphellophoraceae</taxon>
        <taxon>Cyphellophora</taxon>
    </lineage>
</organism>
<keyword evidence="2" id="KW-1133">Transmembrane helix</keyword>
<dbReference type="Pfam" id="PF20237">
    <property type="entry name" value="DUF6594"/>
    <property type="match status" value="1"/>
</dbReference>
<keyword evidence="2" id="KW-0812">Transmembrane</keyword>
<protein>
    <recommendedName>
        <fullName evidence="3">DUF6594 domain-containing protein</fullName>
    </recommendedName>
</protein>
<dbReference type="OrthoDB" id="3533814at2759"/>
<feature type="transmembrane region" description="Helical" evidence="2">
    <location>
        <begin position="210"/>
        <end position="230"/>
    </location>
</feature>
<evidence type="ECO:0000256" key="1">
    <source>
        <dbReference type="SAM" id="MobiDB-lite"/>
    </source>
</evidence>
<keyword evidence="5" id="KW-1185">Reference proteome</keyword>
<proteinExistence type="predicted"/>
<evidence type="ECO:0000259" key="3">
    <source>
        <dbReference type="Pfam" id="PF20237"/>
    </source>
</evidence>
<accession>A0A0N1P2D5</accession>
<gene>
    <name evidence="4" type="ORF">AB675_6190</name>
</gene>
<feature type="transmembrane region" description="Helical" evidence="2">
    <location>
        <begin position="237"/>
        <end position="256"/>
    </location>
</feature>
<dbReference type="PANTHER" id="PTHR34502">
    <property type="entry name" value="DUF6594 DOMAIN-CONTAINING PROTEIN-RELATED"/>
    <property type="match status" value="1"/>
</dbReference>
<evidence type="ECO:0000256" key="2">
    <source>
        <dbReference type="SAM" id="Phobius"/>
    </source>
</evidence>
<feature type="region of interest" description="Disordered" evidence="1">
    <location>
        <begin position="52"/>
        <end position="75"/>
    </location>
</feature>
<evidence type="ECO:0000313" key="4">
    <source>
        <dbReference type="EMBL" id="KPI43696.1"/>
    </source>
</evidence>
<sequence length="281" mass="31868">MEGYAKIAERISKHPELGIYRRFGALNAQNILYLQAEIHELEADLRNYAEEDAAQPRDSERSKYSRNWHKLSSSNDDRRQWNTVCLIREKLKEYNDLLAQQALITRYYRKPRGYDLDILRTCLRSTSLPDYLPGLDSTIWDDPVLSQFDLVSLHPDNPEADDRLTHWISSYFIGPFHHLVGRHFKAKSTDFGEENLTDYSDAAIVKLSSILATVVSSVFPIVGVIILFFVQDLLARIGIIASLTAVFSFVLVVMTHARKVEIFAATAAFSAVLVVFLGADG</sequence>
<dbReference type="GeneID" id="28738343"/>
<feature type="compositionally biased region" description="Basic and acidic residues" evidence="1">
    <location>
        <begin position="52"/>
        <end position="63"/>
    </location>
</feature>
<reference evidence="4 5" key="1">
    <citation type="submission" date="2015-06" db="EMBL/GenBank/DDBJ databases">
        <title>Draft genome of the ant-associated black yeast Phialophora attae CBS 131958.</title>
        <authorList>
            <person name="Moreno L.F."/>
            <person name="Stielow B.J."/>
            <person name="de Hoog S."/>
            <person name="Vicente V.A."/>
            <person name="Weiss V.A."/>
            <person name="de Vries M."/>
            <person name="Cruz L.M."/>
            <person name="Souza E.M."/>
        </authorList>
    </citation>
    <scope>NUCLEOTIDE SEQUENCE [LARGE SCALE GENOMIC DNA]</scope>
    <source>
        <strain evidence="4 5">CBS 131958</strain>
    </source>
</reference>
<dbReference type="AlphaFoldDB" id="A0A0N1P2D5"/>
<dbReference type="RefSeq" id="XP_018003659.1">
    <property type="nucleotide sequence ID" value="XM_018146463.1"/>
</dbReference>